<feature type="disulfide bond" evidence="3">
    <location>
        <begin position="845"/>
        <end position="872"/>
    </location>
</feature>
<evidence type="ECO:0000313" key="6">
    <source>
        <dbReference type="EMBL" id="KAJ3609610.1"/>
    </source>
</evidence>
<dbReference type="SMART" id="SM00032">
    <property type="entry name" value="CCP"/>
    <property type="match status" value="4"/>
</dbReference>
<keyword evidence="1" id="KW-0645">Protease</keyword>
<dbReference type="GO" id="GO:0004252">
    <property type="term" value="F:serine-type endopeptidase activity"/>
    <property type="evidence" value="ECO:0007669"/>
    <property type="project" value="TreeGrafter"/>
</dbReference>
<evidence type="ECO:0000256" key="1">
    <source>
        <dbReference type="ARBA" id="ARBA00022825"/>
    </source>
</evidence>
<gene>
    <name evidence="6" type="ORF">NHX12_024130</name>
</gene>
<reference evidence="6" key="1">
    <citation type="submission" date="2022-07" db="EMBL/GenBank/DDBJ databases">
        <title>Chromosome-level genome of Muraenolepis orangiensis.</title>
        <authorList>
            <person name="Kim J."/>
        </authorList>
    </citation>
    <scope>NUCLEOTIDE SEQUENCE</scope>
    <source>
        <strain evidence="6">KU_S4_2022</strain>
        <tissue evidence="6">Muscle</tissue>
    </source>
</reference>
<evidence type="ECO:0000259" key="5">
    <source>
        <dbReference type="PROSITE" id="PS50923"/>
    </source>
</evidence>
<dbReference type="GO" id="GO:0005615">
    <property type="term" value="C:extracellular space"/>
    <property type="evidence" value="ECO:0007669"/>
    <property type="project" value="TreeGrafter"/>
</dbReference>
<comment type="caution">
    <text evidence="3">Lacks conserved residue(s) required for the propagation of feature annotation.</text>
</comment>
<dbReference type="InterPro" id="IPR035914">
    <property type="entry name" value="Sperma_CUB_dom_sf"/>
</dbReference>
<evidence type="ECO:0008006" key="8">
    <source>
        <dbReference type="Google" id="ProtNLM"/>
    </source>
</evidence>
<dbReference type="AlphaFoldDB" id="A0A9Q0ITB2"/>
<evidence type="ECO:0000256" key="2">
    <source>
        <dbReference type="ARBA" id="ARBA00023157"/>
    </source>
</evidence>
<dbReference type="EMBL" id="JANIIK010000039">
    <property type="protein sequence ID" value="KAJ3609610.1"/>
    <property type="molecule type" value="Genomic_DNA"/>
</dbReference>
<keyword evidence="1" id="KW-0378">Hydrolase</keyword>
<name>A0A9Q0ITB2_9TELE</name>
<dbReference type="InterPro" id="IPR000436">
    <property type="entry name" value="Sushi_SCR_CCP_dom"/>
</dbReference>
<dbReference type="SMART" id="SM00042">
    <property type="entry name" value="CUB"/>
    <property type="match status" value="4"/>
</dbReference>
<proteinExistence type="predicted"/>
<dbReference type="PANTHER" id="PTHR24255:SF31">
    <property type="entry name" value="CUBILIN-LIKE PROTEIN"/>
    <property type="match status" value="1"/>
</dbReference>
<evidence type="ECO:0000313" key="7">
    <source>
        <dbReference type="Proteomes" id="UP001148018"/>
    </source>
</evidence>
<feature type="domain" description="Sushi" evidence="5">
    <location>
        <begin position="116"/>
        <end position="177"/>
    </location>
</feature>
<sequence>MWNADVRGMASPFVKPSINLPLLLGSDTYPSALSMSGGPPGQFTGPNLPSPIISSKNWLRLHFTSDGNHKLRGFSAQYQVKKMTELKSRGVKMLPSKDNHHKISVLSQMGVAQGHNMCPDPGIPDRGKRKGADFRRGATVHFSCDEGYELQGSKSISCLRVTDSYVGWSDDRPICRAPMCGGQLRGPSGAITSPNYPVQYDNNANCTWIITATDMTKVVKLTFEDFDLERGYDTLTVGDGEVLTCTWLAHLYLTHSPVPDSLTCTWLTHLLSGTTTPDLVVSTSHQMWLNFKTDDTSGSLGFKVSYEEIDQGSCGDPGIPAYGKREGGGFRHGDRLYFECLPAFELVGKRNITCQKNNQWSAKKPGCVFSCFFNFTTPWGVLLSPNYPQEYGNNMHCVWLIIARPESRINLAFNDLGMEKQFDFLSIKDGGKAESPILGTFSGDVLPPPITTSGHVARLEFLTDHTYTDRGFNITFTTFRHNECPDPGVPVNGKRFGENLQLGSSISFLCEEGFVKTHGSQTVSCILKDGNVVWDNAVPRCEVLQSEIMLSSASGMPGSYPWLLPPALTPGSYPRLLPLALTPGSYPRLLPLALTPRLLPLALTPGSYLRLLPPALTSGSYLWLLPLALTPGSYPRLLPLALTSGSYLSALTPGSYPRLLPPALTPGSYPRLLPLALTSGSYPRLLPPALTPGSYPRLLPPALTPGSYPRLLPLALTPGSYPRLLPLALTPGSYPRLLPPALRGMLCLKGLSVNYDVLEVRDGRFPSSPLIGSYQGTQVPRFLISTSNYLFMLFSTDKSHSDIGFRIRYETLQLQSDHCVDPGIPVNGQRHGNDFYVGALVTFNCDAGYTLSDAQPLECEPNFQWSRPLPSCDALCGGYIQGNTGTILSPGFPDFYPHNLNCTWLIESSHGKGVQFTFHTFHLESPHDHLLVTENSSFSQPLWRLTGSILPPTLSAGLFGNYTAQIRFLSDFSVSYEGFNITFSEYDLEPCEDPGIPTYSTRKGLQYGVGDTLLFSCFPG</sequence>
<dbReference type="Pfam" id="PF00431">
    <property type="entry name" value="CUB"/>
    <property type="match status" value="4"/>
</dbReference>
<feature type="non-terminal residue" evidence="6">
    <location>
        <position position="1"/>
    </location>
</feature>
<dbReference type="SUPFAM" id="SSF49854">
    <property type="entry name" value="Spermadhesin, CUB domain"/>
    <property type="match status" value="5"/>
</dbReference>
<dbReference type="SUPFAM" id="SSF57535">
    <property type="entry name" value="Complement control module/SCR domain"/>
    <property type="match status" value="4"/>
</dbReference>
<feature type="disulfide bond" evidence="3">
    <location>
        <begin position="340"/>
        <end position="367"/>
    </location>
</feature>
<keyword evidence="3" id="KW-0768">Sushi</keyword>
<dbReference type="FunFam" id="2.60.120.290:FF:000001">
    <property type="entry name" value="CUB and sushi domain-containing protein 3 isoform X1"/>
    <property type="match status" value="2"/>
</dbReference>
<feature type="domain" description="CUB" evidence="4">
    <location>
        <begin position="876"/>
        <end position="986"/>
    </location>
</feature>
<feature type="domain" description="Sushi" evidence="5">
    <location>
        <begin position="817"/>
        <end position="874"/>
    </location>
</feature>
<dbReference type="Gene3D" id="2.60.120.290">
    <property type="entry name" value="Spermadhesin, CUB domain"/>
    <property type="match status" value="5"/>
</dbReference>
<dbReference type="CDD" id="cd00041">
    <property type="entry name" value="CUB"/>
    <property type="match status" value="5"/>
</dbReference>
<dbReference type="PANTHER" id="PTHR24255">
    <property type="entry name" value="COMPLEMENT COMPONENT 1, S SUBCOMPONENT-RELATED"/>
    <property type="match status" value="1"/>
</dbReference>
<dbReference type="OrthoDB" id="5804959at2759"/>
<organism evidence="6 7">
    <name type="scientific">Muraenolepis orangiensis</name>
    <name type="common">Patagonian moray cod</name>
    <dbReference type="NCBI Taxonomy" id="630683"/>
    <lineage>
        <taxon>Eukaryota</taxon>
        <taxon>Metazoa</taxon>
        <taxon>Chordata</taxon>
        <taxon>Craniata</taxon>
        <taxon>Vertebrata</taxon>
        <taxon>Euteleostomi</taxon>
        <taxon>Actinopterygii</taxon>
        <taxon>Neopterygii</taxon>
        <taxon>Teleostei</taxon>
        <taxon>Neoteleostei</taxon>
        <taxon>Acanthomorphata</taxon>
        <taxon>Zeiogadaria</taxon>
        <taxon>Gadariae</taxon>
        <taxon>Gadiformes</taxon>
        <taxon>Muraenolepidoidei</taxon>
        <taxon>Muraenolepididae</taxon>
        <taxon>Muraenolepis</taxon>
    </lineage>
</organism>
<keyword evidence="7" id="KW-1185">Reference proteome</keyword>
<dbReference type="Proteomes" id="UP001148018">
    <property type="component" value="Unassembled WGS sequence"/>
</dbReference>
<dbReference type="Pfam" id="PF00084">
    <property type="entry name" value="Sushi"/>
    <property type="match status" value="4"/>
</dbReference>
<dbReference type="Gene3D" id="2.10.70.10">
    <property type="entry name" value="Complement Module, domain 1"/>
    <property type="match status" value="4"/>
</dbReference>
<protein>
    <recommendedName>
        <fullName evidence="8">CUB and sushi domain-containing protein 2</fullName>
    </recommendedName>
</protein>
<keyword evidence="1" id="KW-0720">Serine protease</keyword>
<dbReference type="PROSITE" id="PS01180">
    <property type="entry name" value="CUB"/>
    <property type="match status" value="4"/>
</dbReference>
<dbReference type="PROSITE" id="PS50923">
    <property type="entry name" value="SUSHI"/>
    <property type="match status" value="4"/>
</dbReference>
<feature type="domain" description="Sushi" evidence="5">
    <location>
        <begin position="482"/>
        <end position="543"/>
    </location>
</feature>
<evidence type="ECO:0000259" key="4">
    <source>
        <dbReference type="PROSITE" id="PS01180"/>
    </source>
</evidence>
<feature type="domain" description="CUB" evidence="4">
    <location>
        <begin position="180"/>
        <end position="309"/>
    </location>
</feature>
<keyword evidence="2 3" id="KW-1015">Disulfide bond</keyword>
<accession>A0A9Q0ITB2</accession>
<dbReference type="InterPro" id="IPR000859">
    <property type="entry name" value="CUB_dom"/>
</dbReference>
<dbReference type="FunFam" id="2.10.70.10:FF:000002">
    <property type="entry name" value="CUB and Sushi multiple domains 3"/>
    <property type="match status" value="3"/>
</dbReference>
<comment type="caution">
    <text evidence="6">The sequence shown here is derived from an EMBL/GenBank/DDBJ whole genome shotgun (WGS) entry which is preliminary data.</text>
</comment>
<feature type="domain" description="CUB" evidence="4">
    <location>
        <begin position="755"/>
        <end position="812"/>
    </location>
</feature>
<feature type="domain" description="Sushi" evidence="5">
    <location>
        <begin position="312"/>
        <end position="369"/>
    </location>
</feature>
<dbReference type="CDD" id="cd00033">
    <property type="entry name" value="CCP"/>
    <property type="match status" value="4"/>
</dbReference>
<evidence type="ECO:0000256" key="3">
    <source>
        <dbReference type="PROSITE-ProRule" id="PRU00302"/>
    </source>
</evidence>
<dbReference type="InterPro" id="IPR035976">
    <property type="entry name" value="Sushi/SCR/CCP_sf"/>
</dbReference>
<feature type="domain" description="CUB" evidence="4">
    <location>
        <begin position="371"/>
        <end position="479"/>
    </location>
</feature>